<reference evidence="2 3" key="1">
    <citation type="submission" date="2023-10" db="EMBL/GenBank/DDBJ databases">
        <authorList>
            <person name="Maclean D."/>
            <person name="Macfadyen A."/>
        </authorList>
    </citation>
    <scope>NUCLEOTIDE SEQUENCE [LARGE SCALE GENOMIC DNA]</scope>
</reference>
<dbReference type="AlphaFoldDB" id="A0AAV1IA44"/>
<proteinExistence type="predicted"/>
<keyword evidence="3" id="KW-1185">Reference proteome</keyword>
<dbReference type="EMBL" id="CAUYUE010000007">
    <property type="protein sequence ID" value="CAK0782900.1"/>
    <property type="molecule type" value="Genomic_DNA"/>
</dbReference>
<evidence type="ECO:0000313" key="2">
    <source>
        <dbReference type="EMBL" id="CAK0782900.1"/>
    </source>
</evidence>
<dbReference type="Proteomes" id="UP001314263">
    <property type="component" value="Unassembled WGS sequence"/>
</dbReference>
<comment type="caution">
    <text evidence="2">The sequence shown here is derived from an EMBL/GenBank/DDBJ whole genome shotgun (WGS) entry which is preliminary data.</text>
</comment>
<protein>
    <submittedName>
        <fullName evidence="2">Uncharacterized protein</fullName>
    </submittedName>
</protein>
<feature type="region of interest" description="Disordered" evidence="1">
    <location>
        <begin position="169"/>
        <end position="257"/>
    </location>
</feature>
<name>A0AAV1IA44_9CHLO</name>
<accession>A0AAV1IA44</accession>
<organism evidence="2 3">
    <name type="scientific">Coccomyxa viridis</name>
    <dbReference type="NCBI Taxonomy" id="1274662"/>
    <lineage>
        <taxon>Eukaryota</taxon>
        <taxon>Viridiplantae</taxon>
        <taxon>Chlorophyta</taxon>
        <taxon>core chlorophytes</taxon>
        <taxon>Trebouxiophyceae</taxon>
        <taxon>Trebouxiophyceae incertae sedis</taxon>
        <taxon>Coccomyxaceae</taxon>
        <taxon>Coccomyxa</taxon>
    </lineage>
</organism>
<feature type="compositionally biased region" description="Low complexity" evidence="1">
    <location>
        <begin position="229"/>
        <end position="245"/>
    </location>
</feature>
<sequence>MQSPQPEDRVWQTGQWVLRSGNFIGGSPGNTPRPRQVRRVSCSLPEPPRKHDVHDVVPFTPFQFVAGTRSIQTCPSKRSYRLQRAPAKQHRVKAVRRSLDLRSASGMAMQSCGKPELQRPVWRLRRPLTGRAKQGTKVQLRSPDFVQRQLCRTPLSTPAPLFSLSEAEETIEPGQTQGRRGLPPLARSLRKRSQEDNQLRANNKMRAVQEPGHEEVLQHNEGAMQWDEAQSVAQSKSTSSVSPSSRMAGLHLRELPL</sequence>
<evidence type="ECO:0000256" key="1">
    <source>
        <dbReference type="SAM" id="MobiDB-lite"/>
    </source>
</evidence>
<evidence type="ECO:0000313" key="3">
    <source>
        <dbReference type="Proteomes" id="UP001314263"/>
    </source>
</evidence>
<gene>
    <name evidence="2" type="ORF">CVIRNUC_006095</name>
</gene>